<organism evidence="1 2">
    <name type="scientific">Lachnospira eligens</name>
    <dbReference type="NCBI Taxonomy" id="39485"/>
    <lineage>
        <taxon>Bacteria</taxon>
        <taxon>Bacillati</taxon>
        <taxon>Bacillota</taxon>
        <taxon>Clostridia</taxon>
        <taxon>Lachnospirales</taxon>
        <taxon>Lachnospiraceae</taxon>
        <taxon>Lachnospira</taxon>
    </lineage>
</organism>
<comment type="caution">
    <text evidence="1">The sequence shown here is derived from an EMBL/GenBank/DDBJ whole genome shotgun (WGS) entry which is preliminary data.</text>
</comment>
<gene>
    <name evidence="1" type="ORF">DW858_01805</name>
</gene>
<name>A0A413Z2K7_9FIRM</name>
<protein>
    <submittedName>
        <fullName evidence="1">Uncharacterized protein</fullName>
    </submittedName>
</protein>
<sequence>MNRQNYNILAGEGNILRILKEIDDKAENRESIGAGIQKLLEVLGNYGNADRTYLFETVHTPEIFTNTYEWCADGITAQRDNLQDVKFEE</sequence>
<dbReference type="EMBL" id="QSHM01000001">
    <property type="protein sequence ID" value="RHC15592.1"/>
    <property type="molecule type" value="Genomic_DNA"/>
</dbReference>
<proteinExistence type="predicted"/>
<dbReference type="Proteomes" id="UP000285844">
    <property type="component" value="Unassembled WGS sequence"/>
</dbReference>
<reference evidence="1 2" key="1">
    <citation type="submission" date="2018-08" db="EMBL/GenBank/DDBJ databases">
        <title>A genome reference for cultivated species of the human gut microbiota.</title>
        <authorList>
            <person name="Zou Y."/>
            <person name="Xue W."/>
            <person name="Luo G."/>
        </authorList>
    </citation>
    <scope>NUCLEOTIDE SEQUENCE [LARGE SCALE GENOMIC DNA]</scope>
    <source>
        <strain evidence="1 2">AM37-3BH</strain>
    </source>
</reference>
<dbReference type="AlphaFoldDB" id="A0A413Z2K7"/>
<evidence type="ECO:0000313" key="2">
    <source>
        <dbReference type="Proteomes" id="UP000285844"/>
    </source>
</evidence>
<accession>A0A413Z2K7</accession>
<evidence type="ECO:0000313" key="1">
    <source>
        <dbReference type="EMBL" id="RHC15592.1"/>
    </source>
</evidence>
<dbReference type="RefSeq" id="WP_118362338.1">
    <property type="nucleotide sequence ID" value="NZ_QSHM01000001.1"/>
</dbReference>